<name>A0A6J6J646_9ZZZZ</name>
<organism evidence="2">
    <name type="scientific">freshwater metagenome</name>
    <dbReference type="NCBI Taxonomy" id="449393"/>
    <lineage>
        <taxon>unclassified sequences</taxon>
        <taxon>metagenomes</taxon>
        <taxon>ecological metagenomes</taxon>
    </lineage>
</organism>
<keyword evidence="1" id="KW-0812">Transmembrane</keyword>
<keyword evidence="1" id="KW-1133">Transmembrane helix</keyword>
<evidence type="ECO:0000256" key="1">
    <source>
        <dbReference type="SAM" id="Phobius"/>
    </source>
</evidence>
<dbReference type="AlphaFoldDB" id="A0A6J6J646"/>
<reference evidence="2" key="1">
    <citation type="submission" date="2020-05" db="EMBL/GenBank/DDBJ databases">
        <authorList>
            <person name="Chiriac C."/>
            <person name="Salcher M."/>
            <person name="Ghai R."/>
            <person name="Kavagutti S V."/>
        </authorList>
    </citation>
    <scope>NUCLEOTIDE SEQUENCE</scope>
</reference>
<sequence length="124" mass="13009">MSKRIVQSNLEAGSSAPLGIGLALISLATILVFASASSVFLLQRHLTSLAEYAALSNARYHVPAAVFIRETGGLGIKELRVAAENVVDGLTVEVTICSVWQPALPRLVELPKIEVCGRGAARAG</sequence>
<accession>A0A6J6J646</accession>
<evidence type="ECO:0000313" key="2">
    <source>
        <dbReference type="EMBL" id="CAB4632094.1"/>
    </source>
</evidence>
<gene>
    <name evidence="2" type="ORF">UFOPK2001_00590</name>
</gene>
<keyword evidence="1" id="KW-0472">Membrane</keyword>
<protein>
    <submittedName>
        <fullName evidence="2">Unannotated protein</fullName>
    </submittedName>
</protein>
<proteinExistence type="predicted"/>
<dbReference type="EMBL" id="CAEZVN010000044">
    <property type="protein sequence ID" value="CAB4632094.1"/>
    <property type="molecule type" value="Genomic_DNA"/>
</dbReference>
<feature type="transmembrane region" description="Helical" evidence="1">
    <location>
        <begin position="20"/>
        <end position="42"/>
    </location>
</feature>